<evidence type="ECO:0000313" key="3">
    <source>
        <dbReference type="Proteomes" id="UP001629059"/>
    </source>
</evidence>
<dbReference type="PANTHER" id="PTHR12223:SF19">
    <property type="entry name" value="LEGUME LECTIN DOMAIN-CONTAINING PROTEIN"/>
    <property type="match status" value="1"/>
</dbReference>
<dbReference type="Gene3D" id="2.60.120.200">
    <property type="match status" value="1"/>
</dbReference>
<dbReference type="InterPro" id="IPR013320">
    <property type="entry name" value="ConA-like_dom_sf"/>
</dbReference>
<dbReference type="RefSeq" id="WP_408076226.1">
    <property type="nucleotide sequence ID" value="NZ_JBELQB010000019.1"/>
</dbReference>
<comment type="caution">
    <text evidence="2">The sequence shown here is derived from an EMBL/GenBank/DDBJ whole genome shotgun (WGS) entry which is preliminary data.</text>
</comment>
<organism evidence="2 3">
    <name type="scientific">Flavobacterium rhizophilum</name>
    <dbReference type="NCBI Taxonomy" id="3163296"/>
    <lineage>
        <taxon>Bacteria</taxon>
        <taxon>Pseudomonadati</taxon>
        <taxon>Bacteroidota</taxon>
        <taxon>Flavobacteriia</taxon>
        <taxon>Flavobacteriales</taxon>
        <taxon>Flavobacteriaceae</taxon>
        <taxon>Flavobacterium</taxon>
    </lineage>
</organism>
<dbReference type="PANTHER" id="PTHR12223">
    <property type="entry name" value="VESICULAR MANNOSE-BINDING LECTIN"/>
    <property type="match status" value="1"/>
</dbReference>
<dbReference type="Pfam" id="PF13585">
    <property type="entry name" value="CHU_C"/>
    <property type="match status" value="1"/>
</dbReference>
<dbReference type="NCBIfam" id="TIGR04131">
    <property type="entry name" value="Bac_Flav_CTERM"/>
    <property type="match status" value="1"/>
</dbReference>
<dbReference type="InterPro" id="IPR013783">
    <property type="entry name" value="Ig-like_fold"/>
</dbReference>
<dbReference type="InterPro" id="IPR051136">
    <property type="entry name" value="Intracellular_Lectin-GPT"/>
</dbReference>
<feature type="chain" id="PRO_5045577920" evidence="1">
    <location>
        <begin position="29"/>
        <end position="667"/>
    </location>
</feature>
<dbReference type="PROSITE" id="PS00307">
    <property type="entry name" value="LECTIN_LEGUME_BETA"/>
    <property type="match status" value="1"/>
</dbReference>
<evidence type="ECO:0000256" key="1">
    <source>
        <dbReference type="SAM" id="SignalP"/>
    </source>
</evidence>
<keyword evidence="3" id="KW-1185">Reference proteome</keyword>
<dbReference type="Pfam" id="PF18483">
    <property type="entry name" value="Lectin_L-type_dom"/>
    <property type="match status" value="1"/>
</dbReference>
<dbReference type="Gene3D" id="2.60.40.10">
    <property type="entry name" value="Immunoglobulins"/>
    <property type="match status" value="1"/>
</dbReference>
<dbReference type="EMBL" id="JBELQB010000019">
    <property type="protein sequence ID" value="MFL9839278.1"/>
    <property type="molecule type" value="Genomic_DNA"/>
</dbReference>
<sequence>MKNNLVLFNKQVLLLLAACLLFSVKSFGQLTPTFVNNASATGDNCYTITTNQQSNSGAAWYDNPIDLSQDFDIVFNAYFGSNSNGADGMTFVLKTTPDAVIGIIGGGMGYRNLPDQPSLAVEFDTFKNNNTASGEVISDPFFNHVALQTNGNTSHVSPDNLVAPVQASPTSTNIKDGQEHEVKILWRAELQTFTVIFDCSERFSYTADIVNDIFEGNSTVYFGFTGSTGSLSNEQYICFQYISFLDNQIQDQVACAGEPVDTIDATYAGAVSYQWSPVEGVSDPTIANPVFTVSETTTYTLTITDNCGLTMERECTITVANPTAEVTTVQPSVCNGETADFVITGTPNTEVSYNINNGAEQTVILDASGEATVSTQADDSQTINLVSVTLAEPPFCEIGLTGTATVEVFTEDASFYMTAGCEGATAAVTGAAGGVFTFNPVPTDSAMINSVTGEITNALAGASYSVQYTTPNCLNTAIVQITVYPEVTFNMASNLQLCDTNGDGITSFDLTQVEDEVLTNDTDMVSYAYDNNGNMVSIASPSAFENTQPGGQTIWLTIENQNGCTATTSFDLIVDQCFIQKGISPNGDGMNDFFDLSGFGVKELTVFNRYGEKVYSYSNYTTQWEGQSNNGNELPTGTYYYAISFSDSNPTYGANHTGWVYINRQEN</sequence>
<dbReference type="InterPro" id="IPR026341">
    <property type="entry name" value="T9SS_type_B"/>
</dbReference>
<dbReference type="Proteomes" id="UP001629059">
    <property type="component" value="Unassembled WGS sequence"/>
</dbReference>
<dbReference type="InterPro" id="IPR019825">
    <property type="entry name" value="Lectin_legB_Mn/Ca_BS"/>
</dbReference>
<proteinExistence type="predicted"/>
<protein>
    <submittedName>
        <fullName evidence="2">Gliding motility-associated C-terminal domain-containing protein</fullName>
    </submittedName>
</protein>
<dbReference type="InterPro" id="IPR035986">
    <property type="entry name" value="PKD_dom_sf"/>
</dbReference>
<feature type="signal peptide" evidence="1">
    <location>
        <begin position="1"/>
        <end position="28"/>
    </location>
</feature>
<reference evidence="2 3" key="1">
    <citation type="submission" date="2024-06" db="EMBL/GenBank/DDBJ databases">
        <authorList>
            <person name="Kaempfer P."/>
            <person name="Viver T."/>
        </authorList>
    </citation>
    <scope>NUCLEOTIDE SEQUENCE [LARGE SCALE GENOMIC DNA]</scope>
    <source>
        <strain evidence="2 3">ST-75</strain>
    </source>
</reference>
<gene>
    <name evidence="2" type="ORF">ABS768_17355</name>
</gene>
<dbReference type="SUPFAM" id="SSF49299">
    <property type="entry name" value="PKD domain"/>
    <property type="match status" value="1"/>
</dbReference>
<dbReference type="CDD" id="cd01951">
    <property type="entry name" value="lectin_L-type"/>
    <property type="match status" value="1"/>
</dbReference>
<evidence type="ECO:0000313" key="2">
    <source>
        <dbReference type="EMBL" id="MFL9839278.1"/>
    </source>
</evidence>
<dbReference type="SUPFAM" id="SSF49899">
    <property type="entry name" value="Concanavalin A-like lectins/glucanases"/>
    <property type="match status" value="1"/>
</dbReference>
<name>A0ABW8YGE5_9FLAO</name>
<dbReference type="InterPro" id="IPR056573">
    <property type="entry name" value="Lectin_L-type_dom"/>
</dbReference>
<accession>A0ABW8YGE5</accession>
<keyword evidence="1" id="KW-0732">Signal</keyword>